<dbReference type="GO" id="GO:0046872">
    <property type="term" value="F:metal ion binding"/>
    <property type="evidence" value="ECO:0007669"/>
    <property type="project" value="UniProtKB-KW"/>
</dbReference>
<reference evidence="6 7" key="1">
    <citation type="submission" date="2019-03" db="EMBL/GenBank/DDBJ databases">
        <title>Genomic Encyclopedia of Archaeal and Bacterial Type Strains, Phase II (KMG-II): from individual species to whole genera.</title>
        <authorList>
            <person name="Goeker M."/>
        </authorList>
    </citation>
    <scope>NUCLEOTIDE SEQUENCE [LARGE SCALE GENOMIC DNA]</scope>
    <source>
        <strain evidence="6 7">DSM 24323</strain>
    </source>
</reference>
<evidence type="ECO:0000256" key="2">
    <source>
        <dbReference type="ARBA" id="ARBA00022801"/>
    </source>
</evidence>
<organism evidence="6 7">
    <name type="scientific">Naumannella halotolerans</name>
    <dbReference type="NCBI Taxonomy" id="993414"/>
    <lineage>
        <taxon>Bacteria</taxon>
        <taxon>Bacillati</taxon>
        <taxon>Actinomycetota</taxon>
        <taxon>Actinomycetes</taxon>
        <taxon>Propionibacteriales</taxon>
        <taxon>Propionibacteriaceae</taxon>
        <taxon>Naumannella</taxon>
    </lineage>
</organism>
<sequence>MSSVLDPSVFGRRLERAASLAAGAGLAGLLVTPGADLRYLVGSEAESFERLTCLVIPADGRPASLVVPHLELGAWRTGAVTTLGLPVLDWIDGADPYALVLDALGTPATAAVTDAMPALHLIPLNTRLAAPAVSATPLLSQLWMRKDESEIAQLREAGAAIDRVHAGMARWLRAGRTEREVGADIASAIVAEGHARADFVIVGSGPNGADPHHEVSDRVINNGDIVVVDIGGPLPSGYNSDCTRTYSIGAPDPAIAAQIAALEEAQASAVAAVRPGISAEAIDARARESLRRAGLEEFFTHRTGHGIGLSVHEAPYIVAGNTLAVEPGMAFSVEPGIYHAGEWGARIEDIVVVTADGCERLNNQPHGLTVLPAT</sequence>
<dbReference type="InterPro" id="IPR001131">
    <property type="entry name" value="Peptidase_M24B_aminopep-P_CS"/>
</dbReference>
<comment type="caution">
    <text evidence="6">The sequence shown here is derived from an EMBL/GenBank/DDBJ whole genome shotgun (WGS) entry which is preliminary data.</text>
</comment>
<dbReference type="PROSITE" id="PS00491">
    <property type="entry name" value="PROLINE_PEPTIDASE"/>
    <property type="match status" value="1"/>
</dbReference>
<keyword evidence="7" id="KW-1185">Reference proteome</keyword>
<evidence type="ECO:0000259" key="4">
    <source>
        <dbReference type="Pfam" id="PF00557"/>
    </source>
</evidence>
<dbReference type="Gene3D" id="3.40.350.10">
    <property type="entry name" value="Creatinase/prolidase N-terminal domain"/>
    <property type="match status" value="1"/>
</dbReference>
<dbReference type="PANTHER" id="PTHR46112:SF3">
    <property type="entry name" value="AMINOPEPTIDASE YPDF"/>
    <property type="match status" value="1"/>
</dbReference>
<keyword evidence="2" id="KW-0378">Hydrolase</keyword>
<dbReference type="RefSeq" id="WP_133755779.1">
    <property type="nucleotide sequence ID" value="NZ_SOAW01000003.1"/>
</dbReference>
<dbReference type="Pfam" id="PF01321">
    <property type="entry name" value="Creatinase_N"/>
    <property type="match status" value="1"/>
</dbReference>
<dbReference type="SUPFAM" id="SSF55920">
    <property type="entry name" value="Creatinase/aminopeptidase"/>
    <property type="match status" value="1"/>
</dbReference>
<evidence type="ECO:0000313" key="6">
    <source>
        <dbReference type="EMBL" id="TDT29847.1"/>
    </source>
</evidence>
<feature type="domain" description="Peptidase M24" evidence="4">
    <location>
        <begin position="153"/>
        <end position="355"/>
    </location>
</feature>
<evidence type="ECO:0000313" key="7">
    <source>
        <dbReference type="Proteomes" id="UP000295371"/>
    </source>
</evidence>
<dbReference type="GO" id="GO:0016787">
    <property type="term" value="F:hydrolase activity"/>
    <property type="evidence" value="ECO:0007669"/>
    <property type="project" value="UniProtKB-KW"/>
</dbReference>
<dbReference type="PANTHER" id="PTHR46112">
    <property type="entry name" value="AMINOPEPTIDASE"/>
    <property type="match status" value="1"/>
</dbReference>
<dbReference type="AlphaFoldDB" id="A0A4R7J0M5"/>
<evidence type="ECO:0000259" key="5">
    <source>
        <dbReference type="Pfam" id="PF01321"/>
    </source>
</evidence>
<dbReference type="InterPro" id="IPR050659">
    <property type="entry name" value="Peptidase_M24B"/>
</dbReference>
<gene>
    <name evidence="6" type="ORF">CLV29_2868</name>
</gene>
<dbReference type="InterPro" id="IPR029149">
    <property type="entry name" value="Creatin/AminoP/Spt16_N"/>
</dbReference>
<dbReference type="SUPFAM" id="SSF53092">
    <property type="entry name" value="Creatinase/prolidase N-terminal domain"/>
    <property type="match status" value="1"/>
</dbReference>
<keyword evidence="1 3" id="KW-0479">Metal-binding</keyword>
<dbReference type="Pfam" id="PF00557">
    <property type="entry name" value="Peptidase_M24"/>
    <property type="match status" value="1"/>
</dbReference>
<evidence type="ECO:0000256" key="1">
    <source>
        <dbReference type="ARBA" id="ARBA00022723"/>
    </source>
</evidence>
<evidence type="ECO:0000256" key="3">
    <source>
        <dbReference type="RuleBase" id="RU000590"/>
    </source>
</evidence>
<dbReference type="EMBL" id="SOAW01000003">
    <property type="protein sequence ID" value="TDT29847.1"/>
    <property type="molecule type" value="Genomic_DNA"/>
</dbReference>
<dbReference type="OrthoDB" id="9806388at2"/>
<feature type="domain" description="Creatinase N-terminal" evidence="5">
    <location>
        <begin position="13"/>
        <end position="76"/>
    </location>
</feature>
<dbReference type="InterPro" id="IPR000994">
    <property type="entry name" value="Pept_M24"/>
</dbReference>
<dbReference type="Gene3D" id="3.90.230.10">
    <property type="entry name" value="Creatinase/methionine aminopeptidase superfamily"/>
    <property type="match status" value="1"/>
</dbReference>
<dbReference type="InterPro" id="IPR036005">
    <property type="entry name" value="Creatinase/aminopeptidase-like"/>
</dbReference>
<accession>A0A4R7J0M5</accession>
<name>A0A4R7J0M5_9ACTN</name>
<comment type="similarity">
    <text evidence="3">Belongs to the peptidase M24B family.</text>
</comment>
<protein>
    <submittedName>
        <fullName evidence="6">Xaa-Pro dipeptidase</fullName>
    </submittedName>
</protein>
<proteinExistence type="inferred from homology"/>
<dbReference type="Proteomes" id="UP000295371">
    <property type="component" value="Unassembled WGS sequence"/>
</dbReference>
<dbReference type="InterPro" id="IPR000587">
    <property type="entry name" value="Creatinase_N"/>
</dbReference>